<gene>
    <name evidence="2" type="ORF">CEXT_113541</name>
</gene>
<protein>
    <submittedName>
        <fullName evidence="2">Uncharacterized protein</fullName>
    </submittedName>
</protein>
<feature type="region of interest" description="Disordered" evidence="1">
    <location>
        <begin position="1"/>
        <end position="26"/>
    </location>
</feature>
<feature type="compositionally biased region" description="Polar residues" evidence="1">
    <location>
        <begin position="1"/>
        <end position="10"/>
    </location>
</feature>
<accession>A0AAV4YB89</accession>
<keyword evidence="3" id="KW-1185">Reference proteome</keyword>
<evidence type="ECO:0000313" key="3">
    <source>
        <dbReference type="Proteomes" id="UP001054945"/>
    </source>
</evidence>
<organism evidence="2 3">
    <name type="scientific">Caerostris extrusa</name>
    <name type="common">Bark spider</name>
    <name type="synonym">Caerostris bankana</name>
    <dbReference type="NCBI Taxonomy" id="172846"/>
    <lineage>
        <taxon>Eukaryota</taxon>
        <taxon>Metazoa</taxon>
        <taxon>Ecdysozoa</taxon>
        <taxon>Arthropoda</taxon>
        <taxon>Chelicerata</taxon>
        <taxon>Arachnida</taxon>
        <taxon>Araneae</taxon>
        <taxon>Araneomorphae</taxon>
        <taxon>Entelegynae</taxon>
        <taxon>Araneoidea</taxon>
        <taxon>Araneidae</taxon>
        <taxon>Caerostris</taxon>
    </lineage>
</organism>
<name>A0AAV4YB89_CAEEX</name>
<dbReference type="AlphaFoldDB" id="A0AAV4YB89"/>
<evidence type="ECO:0000313" key="2">
    <source>
        <dbReference type="EMBL" id="GIZ03734.1"/>
    </source>
</evidence>
<evidence type="ECO:0000256" key="1">
    <source>
        <dbReference type="SAM" id="MobiDB-lite"/>
    </source>
</evidence>
<reference evidence="2 3" key="1">
    <citation type="submission" date="2021-06" db="EMBL/GenBank/DDBJ databases">
        <title>Caerostris extrusa draft genome.</title>
        <authorList>
            <person name="Kono N."/>
            <person name="Arakawa K."/>
        </authorList>
    </citation>
    <scope>NUCLEOTIDE SEQUENCE [LARGE SCALE GENOMIC DNA]</scope>
</reference>
<dbReference type="EMBL" id="BPLR01018991">
    <property type="protein sequence ID" value="GIZ03734.1"/>
    <property type="molecule type" value="Genomic_DNA"/>
</dbReference>
<proteinExistence type="predicted"/>
<sequence>MHENSSTESIQNRRRKSSITISKHLPRNPATISHLAEGADFNSLPFTNRNSTFHSSTFPPSTDQERHWDVNSSAGTDVRYTSSNTVQNENFDYFNSSQGLTFPAAQIFENSGCTSGAENPAMAFFTEADISQPCINNIEFMQHYPNLYFYNQLPANSQDLEDHPTI</sequence>
<dbReference type="Proteomes" id="UP001054945">
    <property type="component" value="Unassembled WGS sequence"/>
</dbReference>
<comment type="caution">
    <text evidence="2">The sequence shown here is derived from an EMBL/GenBank/DDBJ whole genome shotgun (WGS) entry which is preliminary data.</text>
</comment>